<accession>A0A8T0T3F3</accession>
<evidence type="ECO:0000313" key="1">
    <source>
        <dbReference type="EMBL" id="KAG2605751.1"/>
    </source>
</evidence>
<reference evidence="1" key="1">
    <citation type="submission" date="2020-05" db="EMBL/GenBank/DDBJ databases">
        <title>WGS assembly of Panicum virgatum.</title>
        <authorList>
            <person name="Lovell J.T."/>
            <person name="Jenkins J."/>
            <person name="Shu S."/>
            <person name="Juenger T.E."/>
            <person name="Schmutz J."/>
        </authorList>
    </citation>
    <scope>NUCLEOTIDE SEQUENCE</scope>
    <source>
        <strain evidence="1">AP13</strain>
    </source>
</reference>
<keyword evidence="2" id="KW-1185">Reference proteome</keyword>
<sequence>MMTNLIAPEKMIQVISIHQPRRGPGDSYTSLIQMTRISAG</sequence>
<organism evidence="1 2">
    <name type="scientific">Panicum virgatum</name>
    <name type="common">Blackwell switchgrass</name>
    <dbReference type="NCBI Taxonomy" id="38727"/>
    <lineage>
        <taxon>Eukaryota</taxon>
        <taxon>Viridiplantae</taxon>
        <taxon>Streptophyta</taxon>
        <taxon>Embryophyta</taxon>
        <taxon>Tracheophyta</taxon>
        <taxon>Spermatophyta</taxon>
        <taxon>Magnoliopsida</taxon>
        <taxon>Liliopsida</taxon>
        <taxon>Poales</taxon>
        <taxon>Poaceae</taxon>
        <taxon>PACMAD clade</taxon>
        <taxon>Panicoideae</taxon>
        <taxon>Panicodae</taxon>
        <taxon>Paniceae</taxon>
        <taxon>Panicinae</taxon>
        <taxon>Panicum</taxon>
        <taxon>Panicum sect. Hiantes</taxon>
    </lineage>
</organism>
<name>A0A8T0T3F3_PANVG</name>
<dbReference type="AlphaFoldDB" id="A0A8T0T3F3"/>
<dbReference type="Proteomes" id="UP000823388">
    <property type="component" value="Chromosome 4N"/>
</dbReference>
<gene>
    <name evidence="1" type="ORF">PVAP13_4NG134900</name>
</gene>
<comment type="caution">
    <text evidence="1">The sequence shown here is derived from an EMBL/GenBank/DDBJ whole genome shotgun (WGS) entry which is preliminary data.</text>
</comment>
<proteinExistence type="predicted"/>
<dbReference type="EMBL" id="CM029044">
    <property type="protein sequence ID" value="KAG2605751.1"/>
    <property type="molecule type" value="Genomic_DNA"/>
</dbReference>
<evidence type="ECO:0000313" key="2">
    <source>
        <dbReference type="Proteomes" id="UP000823388"/>
    </source>
</evidence>
<protein>
    <submittedName>
        <fullName evidence="1">Uncharacterized protein</fullName>
    </submittedName>
</protein>